<comment type="caution">
    <text evidence="1">The sequence shown here is derived from an EMBL/GenBank/DDBJ whole genome shotgun (WGS) entry which is preliminary data.</text>
</comment>
<sequence length="130" mass="15247">MRDRRWSVFRLLLSKSVLRLLNSWYLLRLLLARLDVWTELGRPCGIHQKQEDMVMLLLFDQGKGINYAACYLFKAKESFMQSLHGNVTHWQGDSFPLLYCIAISLREEVDDVMLCMPRLENLVLLLLGMN</sequence>
<dbReference type="Proteomes" id="UP001062846">
    <property type="component" value="Chromosome 13"/>
</dbReference>
<reference evidence="1" key="1">
    <citation type="submission" date="2022-02" db="EMBL/GenBank/DDBJ databases">
        <title>Plant Genome Project.</title>
        <authorList>
            <person name="Zhang R.-G."/>
        </authorList>
    </citation>
    <scope>NUCLEOTIDE SEQUENCE</scope>
    <source>
        <strain evidence="1">AT1</strain>
    </source>
</reference>
<evidence type="ECO:0000313" key="1">
    <source>
        <dbReference type="EMBL" id="KAI8526276.1"/>
    </source>
</evidence>
<protein>
    <submittedName>
        <fullName evidence="1">Uncharacterized protein</fullName>
    </submittedName>
</protein>
<dbReference type="EMBL" id="CM046400">
    <property type="protein sequence ID" value="KAI8526276.1"/>
    <property type="molecule type" value="Genomic_DNA"/>
</dbReference>
<accession>A0ACC0LCL9</accession>
<proteinExistence type="predicted"/>
<evidence type="ECO:0000313" key="2">
    <source>
        <dbReference type="Proteomes" id="UP001062846"/>
    </source>
</evidence>
<keyword evidence="2" id="KW-1185">Reference proteome</keyword>
<name>A0ACC0LCL9_RHOML</name>
<gene>
    <name evidence="1" type="ORF">RHMOL_Rhmol13G0296300</name>
</gene>
<organism evidence="1 2">
    <name type="scientific">Rhododendron molle</name>
    <name type="common">Chinese azalea</name>
    <name type="synonym">Azalea mollis</name>
    <dbReference type="NCBI Taxonomy" id="49168"/>
    <lineage>
        <taxon>Eukaryota</taxon>
        <taxon>Viridiplantae</taxon>
        <taxon>Streptophyta</taxon>
        <taxon>Embryophyta</taxon>
        <taxon>Tracheophyta</taxon>
        <taxon>Spermatophyta</taxon>
        <taxon>Magnoliopsida</taxon>
        <taxon>eudicotyledons</taxon>
        <taxon>Gunneridae</taxon>
        <taxon>Pentapetalae</taxon>
        <taxon>asterids</taxon>
        <taxon>Ericales</taxon>
        <taxon>Ericaceae</taxon>
        <taxon>Ericoideae</taxon>
        <taxon>Rhodoreae</taxon>
        <taxon>Rhododendron</taxon>
    </lineage>
</organism>